<sequence length="335" mass="37826">MVMFNLTSRLVQAREACNPASHLEDEMVKAGRDAEENLMKDLVHKAGVPSSYIYQGLRVPDTFQTRRHEIDVVILTEYGIYCIEVKNWSGKISLSTDGKSWVQQRHVKDSNTKSSVTYDASHSNVLNELKSKTQLLRNHLLRHEACLAEKFFFSRVVLVNPKTELDNSLWKEKEIVTFDRYPLFLDSLKRSYTGKVASSIVPSFITGQLSYSAMESARHALDQIGTWDVVHLNGGKQIIGDYKGNKDLILNRKTACRMEFKHQRSSVLGSLWAVMGFTPQVVVTIYKRGGDGWLWNATCAQVSVSYDAEISFRPAGEEVDAKIQANDIESIILST</sequence>
<dbReference type="InParanoid" id="A0A7M7GFK8"/>
<dbReference type="KEGG" id="spu:586361"/>
<feature type="domain" description="NERD" evidence="1">
    <location>
        <begin position="30"/>
        <end position="159"/>
    </location>
</feature>
<dbReference type="OMA" id="NCRPSYA"/>
<keyword evidence="3" id="KW-1185">Reference proteome</keyword>
<accession>A0A7M7GFK8</accession>
<reference evidence="2" key="2">
    <citation type="submission" date="2021-01" db="UniProtKB">
        <authorList>
            <consortium name="EnsemblMetazoa"/>
        </authorList>
    </citation>
    <scope>IDENTIFICATION</scope>
</reference>
<dbReference type="PROSITE" id="PS50965">
    <property type="entry name" value="NERD"/>
    <property type="match status" value="1"/>
</dbReference>
<evidence type="ECO:0000259" key="1">
    <source>
        <dbReference type="PROSITE" id="PS50965"/>
    </source>
</evidence>
<dbReference type="PANTHER" id="PTHR35287:SF1">
    <property type="entry name" value="SI:ZFOS-911D5.4"/>
    <property type="match status" value="1"/>
</dbReference>
<evidence type="ECO:0000313" key="3">
    <source>
        <dbReference type="Proteomes" id="UP000007110"/>
    </source>
</evidence>
<dbReference type="RefSeq" id="XP_003725889.2">
    <property type="nucleotide sequence ID" value="XM_003725841.3"/>
</dbReference>
<dbReference type="Proteomes" id="UP000007110">
    <property type="component" value="Unassembled WGS sequence"/>
</dbReference>
<dbReference type="InterPro" id="IPR011528">
    <property type="entry name" value="NERD"/>
</dbReference>
<dbReference type="PANTHER" id="PTHR35287">
    <property type="entry name" value="SI:ZFOS-911D5.4"/>
    <property type="match status" value="1"/>
</dbReference>
<proteinExistence type="predicted"/>
<dbReference type="OrthoDB" id="1874403at2759"/>
<evidence type="ECO:0000313" key="2">
    <source>
        <dbReference type="EnsemblMetazoa" id="XP_003725889"/>
    </source>
</evidence>
<reference evidence="3" key="1">
    <citation type="submission" date="2015-02" db="EMBL/GenBank/DDBJ databases">
        <title>Genome sequencing for Strongylocentrotus purpuratus.</title>
        <authorList>
            <person name="Murali S."/>
            <person name="Liu Y."/>
            <person name="Vee V."/>
            <person name="English A."/>
            <person name="Wang M."/>
            <person name="Skinner E."/>
            <person name="Han Y."/>
            <person name="Muzny D.M."/>
            <person name="Worley K.C."/>
            <person name="Gibbs R.A."/>
        </authorList>
    </citation>
    <scope>NUCLEOTIDE SEQUENCE</scope>
</reference>
<organism evidence="2 3">
    <name type="scientific">Strongylocentrotus purpuratus</name>
    <name type="common">Purple sea urchin</name>
    <dbReference type="NCBI Taxonomy" id="7668"/>
    <lineage>
        <taxon>Eukaryota</taxon>
        <taxon>Metazoa</taxon>
        <taxon>Echinodermata</taxon>
        <taxon>Eleutherozoa</taxon>
        <taxon>Echinozoa</taxon>
        <taxon>Echinoidea</taxon>
        <taxon>Euechinoidea</taxon>
        <taxon>Echinacea</taxon>
        <taxon>Camarodonta</taxon>
        <taxon>Echinidea</taxon>
        <taxon>Strongylocentrotidae</taxon>
        <taxon>Strongylocentrotus</taxon>
    </lineage>
</organism>
<dbReference type="EnsemblMetazoa" id="XM_003725841">
    <property type="protein sequence ID" value="XP_003725889"/>
    <property type="gene ID" value="LOC586361"/>
</dbReference>
<dbReference type="AlphaFoldDB" id="A0A7M7GFK8"/>
<protein>
    <recommendedName>
        <fullName evidence="1">NERD domain-containing protein</fullName>
    </recommendedName>
</protein>
<dbReference type="GeneID" id="586361"/>
<dbReference type="Pfam" id="PF08378">
    <property type="entry name" value="NERD"/>
    <property type="match status" value="1"/>
</dbReference>
<name>A0A7M7GFK8_STRPU</name>